<dbReference type="HOGENOM" id="CLU_523401_0_0_2"/>
<dbReference type="EMBL" id="CP009149">
    <property type="protein sequence ID" value="AIJ05295.1"/>
    <property type="molecule type" value="Genomic_DNA"/>
</dbReference>
<dbReference type="OrthoDB" id="140075at2157"/>
<dbReference type="InterPro" id="IPR013702">
    <property type="entry name" value="FIST_domain_N"/>
</dbReference>
<dbReference type="SMART" id="SM01204">
    <property type="entry name" value="FIST_C"/>
    <property type="match status" value="1"/>
</dbReference>
<reference evidence="3 4" key="1">
    <citation type="journal article" date="2015" name="Int. J. Syst. Evol. Microbiol.">
        <title>M ethanocaldococcus bathoardescens sp. nov., a hyperthermophilic methanogen isolated from a volcanically active deep-sea hydrothermal vent.</title>
        <authorList>
            <person name="Stewart L.C."/>
            <person name="Jung J.H."/>
            <person name="Kim Y.T."/>
            <person name="Kwon S.W."/>
            <person name="Park C.S."/>
            <person name="Holden J.F."/>
        </authorList>
    </citation>
    <scope>NUCLEOTIDE SEQUENCE [LARGE SCALE GENOMIC DNA]</scope>
    <source>
        <strain evidence="3 4">JH146</strain>
    </source>
</reference>
<feature type="domain" description="FIST" evidence="1">
    <location>
        <begin position="28"/>
        <end position="228"/>
    </location>
</feature>
<organism evidence="3 4">
    <name type="scientific">Methanocaldococcus bathoardescens</name>
    <dbReference type="NCBI Taxonomy" id="1301915"/>
    <lineage>
        <taxon>Archaea</taxon>
        <taxon>Methanobacteriati</taxon>
        <taxon>Methanobacteriota</taxon>
        <taxon>Methanomada group</taxon>
        <taxon>Methanococci</taxon>
        <taxon>Methanococcales</taxon>
        <taxon>Methanocaldococcaceae</taxon>
        <taxon>Methanocaldococcus</taxon>
    </lineage>
</organism>
<name>A0A076LA99_9EURY</name>
<sequence>MIYIHKKIKNPIKDGIELGEEIKRNVGRASLIIFITSIFDKDKLKDVFEGMKQHISLDNLIGCSTGGTFVGKNYIKEDGVLVLAFEEYYKSAISCEKIDKDAEEIGKKIADKIKTCIRDRYPKLNIDDNFLGFIFFDWDRNSEQEILDVLGRELSIPIVGGTAADDGSFDKFFQIYKGKIVKDCCVFGVVGGKLKFDLIYGHGYEPTDIYARVTKSDGMAVYELDGKPAYQRYLEMLSEYTKLPTEVIEKYLRKKRRGLKHIDFYLIHPLGYMDINGNYITAYLEKIEDNALIFRRSLIEGTFLVLMKTNIEKQINSLTEELKKKEKFENPLVFINECYAREVLKNPMFRESEEYVPEYLLNFYNAYKKLEDYVMGNDCIGWLTYGETISKDLVRFHNNLSFTGVIFELSQDGNINWKEELKNFNFEDDEIEVIINLINKQLTAKELLQLTNLSQTKLYQILNKLESEGIIKSIGGKPKLYYIDNIKEILQKTHERIEQENMIKKIKRDKLLRML</sequence>
<gene>
    <name evidence="3" type="ORF">JH146_0445</name>
</gene>
<dbReference type="InterPro" id="IPR019494">
    <property type="entry name" value="FIST_C"/>
</dbReference>
<evidence type="ECO:0000259" key="1">
    <source>
        <dbReference type="SMART" id="SM00897"/>
    </source>
</evidence>
<dbReference type="Proteomes" id="UP000028781">
    <property type="component" value="Chromosome"/>
</dbReference>
<evidence type="ECO:0008006" key="5">
    <source>
        <dbReference type="Google" id="ProtNLM"/>
    </source>
</evidence>
<dbReference type="Pfam" id="PF08495">
    <property type="entry name" value="FIST"/>
    <property type="match status" value="1"/>
</dbReference>
<dbReference type="PANTHER" id="PTHR40252">
    <property type="entry name" value="BLR0328 PROTEIN"/>
    <property type="match status" value="1"/>
</dbReference>
<feature type="domain" description="FIST C-domain" evidence="2">
    <location>
        <begin position="229"/>
        <end position="391"/>
    </location>
</feature>
<dbReference type="SUPFAM" id="SSF46785">
    <property type="entry name" value="Winged helix' DNA-binding domain"/>
    <property type="match status" value="1"/>
</dbReference>
<evidence type="ECO:0000313" key="3">
    <source>
        <dbReference type="EMBL" id="AIJ05295.1"/>
    </source>
</evidence>
<dbReference type="InterPro" id="IPR036390">
    <property type="entry name" value="WH_DNA-bd_sf"/>
</dbReference>
<dbReference type="STRING" id="1301915.JH146_0445"/>
<evidence type="ECO:0000313" key="4">
    <source>
        <dbReference type="Proteomes" id="UP000028781"/>
    </source>
</evidence>
<proteinExistence type="predicted"/>
<protein>
    <recommendedName>
        <fullName evidence="5">Transcriptional regulator, TrmB</fullName>
    </recommendedName>
</protein>
<dbReference type="Gene3D" id="1.10.10.10">
    <property type="entry name" value="Winged helix-like DNA-binding domain superfamily/Winged helix DNA-binding domain"/>
    <property type="match status" value="1"/>
</dbReference>
<dbReference type="RefSeq" id="WP_048201481.1">
    <property type="nucleotide sequence ID" value="NZ_CP009149.1"/>
</dbReference>
<accession>A0A076LA99</accession>
<dbReference type="InterPro" id="IPR036388">
    <property type="entry name" value="WH-like_DNA-bd_sf"/>
</dbReference>
<dbReference type="InterPro" id="IPR002831">
    <property type="entry name" value="Tscrpt_reg_TrmB_N"/>
</dbReference>
<dbReference type="Pfam" id="PF01978">
    <property type="entry name" value="TrmB"/>
    <property type="match status" value="1"/>
</dbReference>
<dbReference type="AlphaFoldDB" id="A0A076LA99"/>
<dbReference type="CDD" id="cd00090">
    <property type="entry name" value="HTH_ARSR"/>
    <property type="match status" value="1"/>
</dbReference>
<keyword evidence="4" id="KW-1185">Reference proteome</keyword>
<dbReference type="InterPro" id="IPR011991">
    <property type="entry name" value="ArsR-like_HTH"/>
</dbReference>
<dbReference type="Pfam" id="PF10442">
    <property type="entry name" value="FIST_C"/>
    <property type="match status" value="1"/>
</dbReference>
<dbReference type="KEGG" id="mjh:JH146_0445"/>
<dbReference type="SMART" id="SM00897">
    <property type="entry name" value="FIST"/>
    <property type="match status" value="1"/>
</dbReference>
<dbReference type="GeneID" id="24891043"/>
<dbReference type="PANTHER" id="PTHR40252:SF2">
    <property type="entry name" value="BLR0328 PROTEIN"/>
    <property type="match status" value="1"/>
</dbReference>
<evidence type="ECO:0000259" key="2">
    <source>
        <dbReference type="SMART" id="SM01204"/>
    </source>
</evidence>